<evidence type="ECO:0000313" key="2">
    <source>
        <dbReference type="EMBL" id="KKK77034.1"/>
    </source>
</evidence>
<accession>A0A0F9AF00</accession>
<feature type="non-terminal residue" evidence="2">
    <location>
        <position position="395"/>
    </location>
</feature>
<dbReference type="GO" id="GO:0006779">
    <property type="term" value="P:porphyrin-containing compound biosynthetic process"/>
    <property type="evidence" value="ECO:0007669"/>
    <property type="project" value="InterPro"/>
</dbReference>
<evidence type="ECO:0000259" key="1">
    <source>
        <dbReference type="Pfam" id="PF01208"/>
    </source>
</evidence>
<dbReference type="Gene3D" id="3.20.20.210">
    <property type="match status" value="1"/>
</dbReference>
<dbReference type="EMBL" id="LAZR01055149">
    <property type="protein sequence ID" value="KKK77034.1"/>
    <property type="molecule type" value="Genomic_DNA"/>
</dbReference>
<dbReference type="InterPro" id="IPR052024">
    <property type="entry name" value="Methanogen_methyltrans"/>
</dbReference>
<feature type="non-terminal residue" evidence="2">
    <location>
        <position position="1"/>
    </location>
</feature>
<dbReference type="PANTHER" id="PTHR47099:SF1">
    <property type="entry name" value="METHYLCOBAMIDE:COM METHYLTRANSFERASE MTBA"/>
    <property type="match status" value="1"/>
</dbReference>
<dbReference type="Pfam" id="PF01208">
    <property type="entry name" value="URO-D"/>
    <property type="match status" value="1"/>
</dbReference>
<dbReference type="GO" id="GO:0004853">
    <property type="term" value="F:uroporphyrinogen decarboxylase activity"/>
    <property type="evidence" value="ECO:0007669"/>
    <property type="project" value="InterPro"/>
</dbReference>
<dbReference type="AlphaFoldDB" id="A0A0F9AF00"/>
<dbReference type="PANTHER" id="PTHR47099">
    <property type="entry name" value="METHYLCOBAMIDE:COM METHYLTRANSFERASE MTBA"/>
    <property type="match status" value="1"/>
</dbReference>
<dbReference type="InterPro" id="IPR000257">
    <property type="entry name" value="Uroporphyrinogen_deCOase"/>
</dbReference>
<comment type="caution">
    <text evidence="2">The sequence shown here is derived from an EMBL/GenBank/DDBJ whole genome shotgun (WGS) entry which is preliminary data.</text>
</comment>
<reference evidence="2" key="1">
    <citation type="journal article" date="2015" name="Nature">
        <title>Complex archaea that bridge the gap between prokaryotes and eukaryotes.</title>
        <authorList>
            <person name="Spang A."/>
            <person name="Saw J.H."/>
            <person name="Jorgensen S.L."/>
            <person name="Zaremba-Niedzwiedzka K."/>
            <person name="Martijn J."/>
            <person name="Lind A.E."/>
            <person name="van Eijk R."/>
            <person name="Schleper C."/>
            <person name="Guy L."/>
            <person name="Ettema T.J."/>
        </authorList>
    </citation>
    <scope>NUCLEOTIDE SEQUENCE</scope>
</reference>
<gene>
    <name evidence="2" type="ORF">LCGC14_2857660</name>
</gene>
<sequence>DALSATQRRALALRGVRRRFHKHVIVLRNRCGCWCCRRPVFALTTHPHIASVRAATLMKHPPPRRGIISPMTKRDAVIDALKFRRPAYVPWEVSLTIDCRGRLADHLGTDDLSEFLDGHFLELGSDIGRFEPVDEDHVRDLYGVLWDRSVDKDIGTPVDWPIKTPADLDGYQWPDATDDSWYEGMPEMLAACPGRFSRFPVGFSLYERAWTMRGMSALLMDMVERPEFVDRLLGAIVEHNLIQIHRALDMGVDCIHFGDDYGMQTGLIMGADLWRRFFKPNLARMFQPVRDAGKCVYLHSCGRVQELFDDLVEIGLNMFNPFQPEVMDVFPLKKEYHGRLAFHGGMGTQKLMSLGTPDDVRDMTQRLIGAGSNGGYVFSPSHAVPPDVPPENIIT</sequence>
<dbReference type="InterPro" id="IPR038071">
    <property type="entry name" value="UROD/MetE-like_sf"/>
</dbReference>
<name>A0A0F9AF00_9ZZZZ</name>
<protein>
    <recommendedName>
        <fullName evidence="1">Uroporphyrinogen decarboxylase (URO-D) domain-containing protein</fullName>
    </recommendedName>
</protein>
<feature type="domain" description="Uroporphyrinogen decarboxylase (URO-D)" evidence="1">
    <location>
        <begin position="212"/>
        <end position="393"/>
    </location>
</feature>
<dbReference type="SUPFAM" id="SSF51726">
    <property type="entry name" value="UROD/MetE-like"/>
    <property type="match status" value="1"/>
</dbReference>
<proteinExistence type="predicted"/>
<organism evidence="2">
    <name type="scientific">marine sediment metagenome</name>
    <dbReference type="NCBI Taxonomy" id="412755"/>
    <lineage>
        <taxon>unclassified sequences</taxon>
        <taxon>metagenomes</taxon>
        <taxon>ecological metagenomes</taxon>
    </lineage>
</organism>